<evidence type="ECO:0000313" key="1">
    <source>
        <dbReference type="EMBL" id="MBG8552318.1"/>
    </source>
</evidence>
<reference evidence="1 2" key="1">
    <citation type="submission" date="2020-11" db="EMBL/GenBank/DDBJ databases">
        <title>Hymenobacter sp.</title>
        <authorList>
            <person name="Kim M.K."/>
        </authorList>
    </citation>
    <scope>NUCLEOTIDE SEQUENCE [LARGE SCALE GENOMIC DNA]</scope>
    <source>
        <strain evidence="1 2">BT594</strain>
    </source>
</reference>
<protein>
    <submittedName>
        <fullName evidence="1">Uncharacterized protein</fullName>
    </submittedName>
</protein>
<proteinExistence type="predicted"/>
<gene>
    <name evidence="1" type="ORF">I5L79_02110</name>
</gene>
<accession>A0ABS0KWV9</accession>
<dbReference type="EMBL" id="JADWYK010000001">
    <property type="protein sequence ID" value="MBG8552318.1"/>
    <property type="molecule type" value="Genomic_DNA"/>
</dbReference>
<comment type="caution">
    <text evidence="1">The sequence shown here is derived from an EMBL/GenBank/DDBJ whole genome shotgun (WGS) entry which is preliminary data.</text>
</comment>
<evidence type="ECO:0000313" key="2">
    <source>
        <dbReference type="Proteomes" id="UP000601099"/>
    </source>
</evidence>
<organism evidence="1 2">
    <name type="scientific">Hymenobacter guriensis</name>
    <dbReference type="NCBI Taxonomy" id="2793065"/>
    <lineage>
        <taxon>Bacteria</taxon>
        <taxon>Pseudomonadati</taxon>
        <taxon>Bacteroidota</taxon>
        <taxon>Cytophagia</taxon>
        <taxon>Cytophagales</taxon>
        <taxon>Hymenobacteraceae</taxon>
        <taxon>Hymenobacter</taxon>
    </lineage>
</organism>
<name>A0ABS0KWV9_9BACT</name>
<dbReference type="RefSeq" id="WP_196953357.1">
    <property type="nucleotide sequence ID" value="NZ_JADWYK010000001.1"/>
</dbReference>
<sequence>MNTYLIQLNADAGQGPFGPLPALSESFTVTAADQHGAFKAAQKQMSLRLSGQRLHVLIDGVEYFDPSI</sequence>
<keyword evidence="2" id="KW-1185">Reference proteome</keyword>
<dbReference type="Proteomes" id="UP000601099">
    <property type="component" value="Unassembled WGS sequence"/>
</dbReference>